<keyword evidence="4" id="KW-0804">Transcription</keyword>
<protein>
    <recommendedName>
        <fullName evidence="6">Xylanolytic transcriptional activator regulatory domain-containing protein</fullName>
    </recommendedName>
</protein>
<dbReference type="CDD" id="cd12148">
    <property type="entry name" value="fungal_TF_MHR"/>
    <property type="match status" value="1"/>
</dbReference>
<keyword evidence="5" id="KW-0539">Nucleus</keyword>
<dbReference type="GO" id="GO:0006351">
    <property type="term" value="P:DNA-templated transcription"/>
    <property type="evidence" value="ECO:0007669"/>
    <property type="project" value="InterPro"/>
</dbReference>
<dbReference type="GO" id="GO:0008270">
    <property type="term" value="F:zinc ion binding"/>
    <property type="evidence" value="ECO:0007669"/>
    <property type="project" value="InterPro"/>
</dbReference>
<evidence type="ECO:0000256" key="3">
    <source>
        <dbReference type="ARBA" id="ARBA00023015"/>
    </source>
</evidence>
<sequence>MANHQRPPGPDNLFPPQDVCNELVDLYFDIIHDKDHMLFHRPTFVSAHRKGMVDMTHIAAMMALAARFSSNPWFQDSNRWTRGSVWANYSKHLFDNRKDKVSLAAIQSCVLLSTIAFCDVDMEMESLYGAQAIRMVQLKALPDQRGESLVQRETEIRVWWTVWMLDRWASAEARIPKQLVADSRFPVPMTEQLFEQMSADWCDLNQTSPLERLQLEHRGFWAHLIPVTELIEPINELHEMTVQGRLTDLELYDHVESIASKLTSWRLHLPESLEFTPENLLRYANTGHGRILAALHSGFHHQSQLLYYQFLQPSIATNAESSTRVLEYASRCRQHATDITNLFWLARQTPRCKAMWPMVGHLLAVSSSVHLHSLLFSEDAGRVSSVKHMLKQNFEMMMELRQYWPSIDLSMSRLRSFHQACQRSMNTSFIMDHWMLQFLQQYTKPVQGRDIFHLYSGSSEPIQTSPAWMSSVGVEQGYIVDDSIAHSQVGLEVGTTILQTFL</sequence>
<dbReference type="InterPro" id="IPR050815">
    <property type="entry name" value="TF_fung"/>
</dbReference>
<comment type="subcellular location">
    <subcellularLocation>
        <location evidence="1">Nucleus</location>
    </subcellularLocation>
</comment>
<keyword evidence="2" id="KW-0479">Metal-binding</keyword>
<dbReference type="GO" id="GO:0005634">
    <property type="term" value="C:nucleus"/>
    <property type="evidence" value="ECO:0007669"/>
    <property type="project" value="UniProtKB-SubCell"/>
</dbReference>
<dbReference type="GO" id="GO:0000981">
    <property type="term" value="F:DNA-binding transcription factor activity, RNA polymerase II-specific"/>
    <property type="evidence" value="ECO:0007669"/>
    <property type="project" value="InterPro"/>
</dbReference>
<dbReference type="Pfam" id="PF04082">
    <property type="entry name" value="Fungal_trans"/>
    <property type="match status" value="1"/>
</dbReference>
<name>A0A0D2C0C1_9EURO</name>
<keyword evidence="3" id="KW-0805">Transcription regulation</keyword>
<dbReference type="AlphaFoldDB" id="A0A0D2C0C1"/>
<evidence type="ECO:0000256" key="5">
    <source>
        <dbReference type="ARBA" id="ARBA00023242"/>
    </source>
</evidence>
<dbReference type="InterPro" id="IPR007219">
    <property type="entry name" value="XnlR_reg_dom"/>
</dbReference>
<evidence type="ECO:0000313" key="7">
    <source>
        <dbReference type="EMBL" id="KIW17029.1"/>
    </source>
</evidence>
<reference evidence="7 8" key="1">
    <citation type="submission" date="2015-01" db="EMBL/GenBank/DDBJ databases">
        <title>The Genome Sequence of Exophiala spinifera CBS89968.</title>
        <authorList>
            <consortium name="The Broad Institute Genomics Platform"/>
            <person name="Cuomo C."/>
            <person name="de Hoog S."/>
            <person name="Gorbushina A."/>
            <person name="Stielow B."/>
            <person name="Teixiera M."/>
            <person name="Abouelleil A."/>
            <person name="Chapman S.B."/>
            <person name="Priest M."/>
            <person name="Young S.K."/>
            <person name="Wortman J."/>
            <person name="Nusbaum C."/>
            <person name="Birren B."/>
        </authorList>
    </citation>
    <scope>NUCLEOTIDE SEQUENCE [LARGE SCALE GENOMIC DNA]</scope>
    <source>
        <strain evidence="7 8">CBS 89968</strain>
    </source>
</reference>
<evidence type="ECO:0000256" key="1">
    <source>
        <dbReference type="ARBA" id="ARBA00004123"/>
    </source>
</evidence>
<dbReference type="GeneID" id="27331303"/>
<dbReference type="PANTHER" id="PTHR47338:SF16">
    <property type="entry name" value="TRANSCRIPTION FACTOR, PUTATIVE (AFU_ORTHOLOGUE AFUA_2G09360)-RELATED"/>
    <property type="match status" value="1"/>
</dbReference>
<dbReference type="Proteomes" id="UP000053328">
    <property type="component" value="Unassembled WGS sequence"/>
</dbReference>
<organism evidence="7 8">
    <name type="scientific">Exophiala spinifera</name>
    <dbReference type="NCBI Taxonomy" id="91928"/>
    <lineage>
        <taxon>Eukaryota</taxon>
        <taxon>Fungi</taxon>
        <taxon>Dikarya</taxon>
        <taxon>Ascomycota</taxon>
        <taxon>Pezizomycotina</taxon>
        <taxon>Eurotiomycetes</taxon>
        <taxon>Chaetothyriomycetidae</taxon>
        <taxon>Chaetothyriales</taxon>
        <taxon>Herpotrichiellaceae</taxon>
        <taxon>Exophiala</taxon>
    </lineage>
</organism>
<dbReference type="HOGENOM" id="CLU_026304_1_0_1"/>
<dbReference type="VEuPathDB" id="FungiDB:PV08_04220"/>
<evidence type="ECO:0000259" key="6">
    <source>
        <dbReference type="Pfam" id="PF04082"/>
    </source>
</evidence>
<keyword evidence="8" id="KW-1185">Reference proteome</keyword>
<dbReference type="GO" id="GO:0003677">
    <property type="term" value="F:DNA binding"/>
    <property type="evidence" value="ECO:0007669"/>
    <property type="project" value="InterPro"/>
</dbReference>
<accession>A0A0D2C0C1</accession>
<proteinExistence type="predicted"/>
<feature type="domain" description="Xylanolytic transcriptional activator regulatory" evidence="6">
    <location>
        <begin position="25"/>
        <end position="224"/>
    </location>
</feature>
<dbReference type="OrthoDB" id="1924787at2759"/>
<dbReference type="EMBL" id="KN847494">
    <property type="protein sequence ID" value="KIW17029.1"/>
    <property type="molecule type" value="Genomic_DNA"/>
</dbReference>
<dbReference type="RefSeq" id="XP_016237245.1">
    <property type="nucleotide sequence ID" value="XM_016378568.1"/>
</dbReference>
<evidence type="ECO:0000256" key="2">
    <source>
        <dbReference type="ARBA" id="ARBA00022723"/>
    </source>
</evidence>
<evidence type="ECO:0000313" key="8">
    <source>
        <dbReference type="Proteomes" id="UP000053328"/>
    </source>
</evidence>
<dbReference type="PANTHER" id="PTHR47338">
    <property type="entry name" value="ZN(II)2CYS6 TRANSCRIPTION FACTOR (EUROFUNG)-RELATED"/>
    <property type="match status" value="1"/>
</dbReference>
<gene>
    <name evidence="7" type="ORF">PV08_04220</name>
</gene>
<evidence type="ECO:0000256" key="4">
    <source>
        <dbReference type="ARBA" id="ARBA00023163"/>
    </source>
</evidence>